<dbReference type="Pfam" id="PF06658">
    <property type="entry name" value="DUF1168"/>
    <property type="match status" value="1"/>
</dbReference>
<proteinExistence type="predicted"/>
<dbReference type="PANTHER" id="PTHR13507:SF0">
    <property type="entry name" value="PRKR-INTERACTING PROTEIN 1"/>
    <property type="match status" value="1"/>
</dbReference>
<dbReference type="GO" id="GO:0003725">
    <property type="term" value="F:double-stranded RNA binding"/>
    <property type="evidence" value="ECO:0007669"/>
    <property type="project" value="InterPro"/>
</dbReference>
<dbReference type="AlphaFoldDB" id="A0A9D5HZ49"/>
<organism evidence="2">
    <name type="scientific">Cryptosporidium canis</name>
    <dbReference type="NCBI Taxonomy" id="195482"/>
    <lineage>
        <taxon>Eukaryota</taxon>
        <taxon>Sar</taxon>
        <taxon>Alveolata</taxon>
        <taxon>Apicomplexa</taxon>
        <taxon>Conoidasida</taxon>
        <taxon>Coccidia</taxon>
        <taxon>Eucoccidiorida</taxon>
        <taxon>Eimeriorina</taxon>
        <taxon>Cryptosporidiidae</taxon>
        <taxon>Cryptosporidium</taxon>
    </lineage>
</organism>
<sequence length="127" mass="14964">MVVSPEDRETEVVLLGDGRKVEVQVGKEVDKEEDSDEEVLERIRNVGSCSSAASSNFFHSYRRIKQIEEERLRKMEEDYLEEKERSEFSKQREARIMSYMDSTSRKSEKRKKKKVKRGVKKQGKQTD</sequence>
<reference evidence="2" key="1">
    <citation type="submission" date="2022-10" db="EMBL/GenBank/DDBJ databases">
        <title>Adaptive evolution leads to modifications in subtelomeric GC content in a zoonotic Cryptosporidium species.</title>
        <authorList>
            <person name="Li J."/>
            <person name="Feng Y."/>
            <person name="Xiao L."/>
        </authorList>
    </citation>
    <scope>NUCLEOTIDE SEQUENCE</scope>
    <source>
        <strain evidence="2">33844</strain>
    </source>
</reference>
<dbReference type="PANTHER" id="PTHR13507">
    <property type="entry name" value="PRKR-INTERACTING PROTEIN 1"/>
    <property type="match status" value="1"/>
</dbReference>
<feature type="region of interest" description="Disordered" evidence="1">
    <location>
        <begin position="80"/>
        <end position="127"/>
    </location>
</feature>
<gene>
    <name evidence="2" type="ORF">OJ253_1399</name>
</gene>
<dbReference type="InterPro" id="IPR009548">
    <property type="entry name" value="Prkrip1"/>
</dbReference>
<dbReference type="GO" id="GO:0004860">
    <property type="term" value="F:protein kinase inhibitor activity"/>
    <property type="evidence" value="ECO:0007669"/>
    <property type="project" value="TreeGrafter"/>
</dbReference>
<evidence type="ECO:0000256" key="1">
    <source>
        <dbReference type="SAM" id="MobiDB-lite"/>
    </source>
</evidence>
<feature type="compositionally biased region" description="Basic residues" evidence="1">
    <location>
        <begin position="107"/>
        <end position="127"/>
    </location>
</feature>
<feature type="compositionally biased region" description="Basic and acidic residues" evidence="1">
    <location>
        <begin position="80"/>
        <end position="95"/>
    </location>
</feature>
<dbReference type="OrthoDB" id="344036at2759"/>
<dbReference type="GO" id="GO:0005730">
    <property type="term" value="C:nucleolus"/>
    <property type="evidence" value="ECO:0007669"/>
    <property type="project" value="TreeGrafter"/>
</dbReference>
<dbReference type="EMBL" id="JAPCXC010000030">
    <property type="protein sequence ID" value="KAJ1609856.1"/>
    <property type="molecule type" value="Genomic_DNA"/>
</dbReference>
<accession>A0A9D5HZ49</accession>
<evidence type="ECO:0000313" key="2">
    <source>
        <dbReference type="EMBL" id="KAJ1609856.1"/>
    </source>
</evidence>
<protein>
    <submittedName>
        <fullName evidence="2">Uncharacterized protein</fullName>
    </submittedName>
</protein>
<name>A0A9D5HZ49_9CRYT</name>
<comment type="caution">
    <text evidence="2">The sequence shown here is derived from an EMBL/GenBank/DDBJ whole genome shotgun (WGS) entry which is preliminary data.</text>
</comment>
<dbReference type="GO" id="GO:0019901">
    <property type="term" value="F:protein kinase binding"/>
    <property type="evidence" value="ECO:0007669"/>
    <property type="project" value="TreeGrafter"/>
</dbReference>
<dbReference type="Proteomes" id="UP001067231">
    <property type="component" value="Unassembled WGS sequence"/>
</dbReference>